<evidence type="ECO:0000256" key="2">
    <source>
        <dbReference type="ARBA" id="ARBA00023295"/>
    </source>
</evidence>
<keyword evidence="2" id="KW-0326">Glycosidase</keyword>
<dbReference type="EMBL" id="MH005819">
    <property type="protein sequence ID" value="AYW35327.1"/>
    <property type="molecule type" value="Genomic_DNA"/>
</dbReference>
<accession>A0A3G5EAR6</accession>
<evidence type="ECO:0000313" key="5">
    <source>
        <dbReference type="EMBL" id="AYW35327.1"/>
    </source>
</evidence>
<dbReference type="AlphaFoldDB" id="A0A3G5EAR6"/>
<gene>
    <name evidence="5" type="primary">aga</name>
</gene>
<keyword evidence="1" id="KW-0378">Hydrolase</keyword>
<evidence type="ECO:0000259" key="3">
    <source>
        <dbReference type="Pfam" id="PF02449"/>
    </source>
</evidence>
<sequence>MIKNKLRKSLIILASSYMALGCSENSQQKTESSQSQLNQTYLYQFDLATELNDFLEENTQLSLIPETAAIENATSKRLSVTFLAKENYKSSLTIQPKKPWNWQQDKAFYLALDIENPTQDSTHIFGQVIDNKKQTHTRSVVIPKQSKHTFYIELKGEDLNQETGIRSNPASWQSKDKPFIWRWGVKNLDLTQIVKVKFSVTSLLKDKTIILDNIRLVDSPEMDPNYLADLVDKYGQSTRVDYPQKVETDDVLQKVSQAELEQLDGKLMPDRSKFGGWKFGPKLEATGYFRAEKLGNTWTMVDPEGYLFYSHGIANVRMANTTTITGRDYKKPIPQTAASDVTPEDSKGVIRASDDVLKTVYVASELRHKMFQWLPEYDDSLAKHFGYRRSVHTGALEKGETFSFYQANLERKYGDDFIPKWRDVTVDRMINWGFTSFGNWIDPMFYQLDRFPYFANGWIIGDFKKVSSGADYWSPLPDPFDPEFSKRAKATVDVIAKEVQQNPWCVGIFIDNEKSWGSTSSLQAQYGIVIHTLNRTATESPTKAEFVKLMQTKYQTIEQLNQSWNTKISSWNSFATGFKTQDLESSANMIADYSAMLSHYAQAYFDVVNKALKQQLPNHMYMGARFADWGMTAEVVEAAAKYADVVSYNFYKEGLQDKHWAFLEQIDKPSIIGEFHMGATDTGLLNPGLVHAQSQQDRADMYTEYMQSVLKNNYFVGAHWFQYTDSPLTGRAYDGENYNVGYVSVTDTPYKEMVEATKKITRDLYSNKYGHLK</sequence>
<dbReference type="GO" id="GO:0004565">
    <property type="term" value="F:beta-galactosidase activity"/>
    <property type="evidence" value="ECO:0007669"/>
    <property type="project" value="InterPro"/>
</dbReference>
<reference evidence="5" key="1">
    <citation type="submission" date="2018-02" db="EMBL/GenBank/DDBJ databases">
        <title>Study on agar-degrading related genes in strain Catenovulum maritimus Q1T.</title>
        <authorList>
            <person name="Xu Z."/>
            <person name="Mu D."/>
            <person name="Du Z."/>
        </authorList>
    </citation>
    <scope>NUCLEOTIDE SEQUENCE</scope>
    <source>
        <strain evidence="5">Q1T</strain>
    </source>
</reference>
<organism evidence="5">
    <name type="scientific">Catenovulum maritimum</name>
    <dbReference type="NCBI Taxonomy" id="1513271"/>
    <lineage>
        <taxon>Bacteria</taxon>
        <taxon>Pseudomonadati</taxon>
        <taxon>Pseudomonadota</taxon>
        <taxon>Gammaproteobacteria</taxon>
        <taxon>Alteromonadales</taxon>
        <taxon>Alteromonadaceae</taxon>
        <taxon>Catenovulum</taxon>
    </lineage>
</organism>
<feature type="domain" description="Agarase CBM-like" evidence="4">
    <location>
        <begin position="67"/>
        <end position="227"/>
    </location>
</feature>
<dbReference type="GO" id="GO:0005975">
    <property type="term" value="P:carbohydrate metabolic process"/>
    <property type="evidence" value="ECO:0007669"/>
    <property type="project" value="InterPro"/>
</dbReference>
<dbReference type="InterPro" id="IPR013529">
    <property type="entry name" value="Glyco_hydro_42_N"/>
</dbReference>
<dbReference type="GO" id="GO:0009341">
    <property type="term" value="C:beta-galactosidase complex"/>
    <property type="evidence" value="ECO:0007669"/>
    <property type="project" value="InterPro"/>
</dbReference>
<evidence type="ECO:0000259" key="4">
    <source>
        <dbReference type="Pfam" id="PF17992"/>
    </source>
</evidence>
<dbReference type="RefSeq" id="WP_053084491.1">
    <property type="nucleotide sequence ID" value="NZ_KQ130482.1"/>
</dbReference>
<dbReference type="OrthoDB" id="9760450at2"/>
<proteinExistence type="predicted"/>
<dbReference type="Gene3D" id="2.60.120.430">
    <property type="entry name" value="Galactose-binding lectin"/>
    <property type="match status" value="1"/>
</dbReference>
<dbReference type="InterPro" id="IPR017853">
    <property type="entry name" value="GH"/>
</dbReference>
<dbReference type="Gene3D" id="3.20.20.80">
    <property type="entry name" value="Glycosidases"/>
    <property type="match status" value="1"/>
</dbReference>
<dbReference type="InterPro" id="IPR040669">
    <property type="entry name" value="Agarase_CBM"/>
</dbReference>
<name>A0A3G5EAR6_9ALTE</name>
<dbReference type="PROSITE" id="PS51257">
    <property type="entry name" value="PROKAR_LIPOPROTEIN"/>
    <property type="match status" value="1"/>
</dbReference>
<dbReference type="Pfam" id="PF02449">
    <property type="entry name" value="Glyco_hydro_42"/>
    <property type="match status" value="1"/>
</dbReference>
<dbReference type="SUPFAM" id="SSF51445">
    <property type="entry name" value="(Trans)glycosidases"/>
    <property type="match status" value="1"/>
</dbReference>
<protein>
    <submittedName>
        <fullName evidence="5">Agarase Q11</fullName>
    </submittedName>
</protein>
<evidence type="ECO:0000256" key="1">
    <source>
        <dbReference type="ARBA" id="ARBA00022801"/>
    </source>
</evidence>
<feature type="domain" description="Glycoside hydrolase family 42 N-terminal" evidence="3">
    <location>
        <begin position="482"/>
        <end position="653"/>
    </location>
</feature>
<dbReference type="Pfam" id="PF17992">
    <property type="entry name" value="Agarase_CBM"/>
    <property type="match status" value="1"/>
</dbReference>